<dbReference type="PANTHER" id="PTHR34605">
    <property type="entry name" value="PHAGE_INTEGRASE DOMAIN-CONTAINING PROTEIN"/>
    <property type="match status" value="1"/>
</dbReference>
<sequence>LGVSANRKHPFTPELLLQVFPLFQLDKPLHAAMWALFLVAFFTFLRKSNLVPDVANRISSKVPLQADLVFDSHGATLHIAASKTIQYQQRSLSIPLPLIPGSPLRPVTALRHHLRLNSGPSTAPLFSVVCSTSQQLSPLTSRHFCLFISKVISAIGLVPANYSPHSFWCGGTSFAF</sequence>
<dbReference type="SUPFAM" id="SSF56349">
    <property type="entry name" value="DNA breaking-rejoining enzymes"/>
    <property type="match status" value="1"/>
</dbReference>
<feature type="non-terminal residue" evidence="3">
    <location>
        <position position="1"/>
    </location>
</feature>
<keyword evidence="2" id="KW-1133">Transmembrane helix</keyword>
<dbReference type="Gene3D" id="1.10.443.10">
    <property type="entry name" value="Intergrase catalytic core"/>
    <property type="match status" value="1"/>
</dbReference>
<comment type="caution">
    <text evidence="3">The sequence shown here is derived from an EMBL/GenBank/DDBJ whole genome shotgun (WGS) entry which is preliminary data.</text>
</comment>
<dbReference type="InterPro" id="IPR011010">
    <property type="entry name" value="DNA_brk_join_enz"/>
</dbReference>
<dbReference type="InterPro" id="IPR052925">
    <property type="entry name" value="Phage_Integrase-like_Recomb"/>
</dbReference>
<reference evidence="3 4" key="1">
    <citation type="submission" date="2022-05" db="EMBL/GenBank/DDBJ databases">
        <authorList>
            <consortium name="Genoscope - CEA"/>
            <person name="William W."/>
        </authorList>
    </citation>
    <scope>NUCLEOTIDE SEQUENCE [LARGE SCALE GENOMIC DNA]</scope>
</reference>
<dbReference type="Proteomes" id="UP001159427">
    <property type="component" value="Unassembled WGS sequence"/>
</dbReference>
<evidence type="ECO:0000256" key="1">
    <source>
        <dbReference type="ARBA" id="ARBA00023172"/>
    </source>
</evidence>
<organism evidence="3 4">
    <name type="scientific">Porites evermanni</name>
    <dbReference type="NCBI Taxonomy" id="104178"/>
    <lineage>
        <taxon>Eukaryota</taxon>
        <taxon>Metazoa</taxon>
        <taxon>Cnidaria</taxon>
        <taxon>Anthozoa</taxon>
        <taxon>Hexacorallia</taxon>
        <taxon>Scleractinia</taxon>
        <taxon>Fungiina</taxon>
        <taxon>Poritidae</taxon>
        <taxon>Porites</taxon>
    </lineage>
</organism>
<feature type="non-terminal residue" evidence="3">
    <location>
        <position position="176"/>
    </location>
</feature>
<protein>
    <submittedName>
        <fullName evidence="3">Uncharacterized protein</fullName>
    </submittedName>
</protein>
<keyword evidence="1" id="KW-0233">DNA recombination</keyword>
<keyword evidence="4" id="KW-1185">Reference proteome</keyword>
<evidence type="ECO:0000313" key="4">
    <source>
        <dbReference type="Proteomes" id="UP001159427"/>
    </source>
</evidence>
<gene>
    <name evidence="3" type="ORF">PEVE_00005865</name>
</gene>
<dbReference type="PANTHER" id="PTHR34605:SF5">
    <property type="entry name" value="INTEGRASE_RECOMBINASE XERD HOMOLOG"/>
    <property type="match status" value="1"/>
</dbReference>
<keyword evidence="2" id="KW-0472">Membrane</keyword>
<dbReference type="InterPro" id="IPR013762">
    <property type="entry name" value="Integrase-like_cat_sf"/>
</dbReference>
<feature type="transmembrane region" description="Helical" evidence="2">
    <location>
        <begin position="28"/>
        <end position="45"/>
    </location>
</feature>
<proteinExistence type="predicted"/>
<evidence type="ECO:0000313" key="3">
    <source>
        <dbReference type="EMBL" id="CAH3166960.1"/>
    </source>
</evidence>
<keyword evidence="2" id="KW-0812">Transmembrane</keyword>
<evidence type="ECO:0000256" key="2">
    <source>
        <dbReference type="SAM" id="Phobius"/>
    </source>
</evidence>
<dbReference type="EMBL" id="CALNXI010001378">
    <property type="protein sequence ID" value="CAH3166960.1"/>
    <property type="molecule type" value="Genomic_DNA"/>
</dbReference>
<accession>A0ABN8QLR2</accession>
<name>A0ABN8QLR2_9CNID</name>